<proteinExistence type="predicted"/>
<dbReference type="RefSeq" id="WP_073272629.1">
    <property type="nucleotide sequence ID" value="NZ_FRAC01000006.1"/>
</dbReference>
<dbReference type="Proteomes" id="UP000184386">
    <property type="component" value="Unassembled WGS sequence"/>
</dbReference>
<reference evidence="1 2" key="1">
    <citation type="submission" date="2016-11" db="EMBL/GenBank/DDBJ databases">
        <authorList>
            <person name="Jaros S."/>
            <person name="Januszkiewicz K."/>
            <person name="Wedrychowicz H."/>
        </authorList>
    </citation>
    <scope>NUCLEOTIDE SEQUENCE [LARGE SCALE GENOMIC DNA]</scope>
    <source>
        <strain evidence="1 2">DSM 15929</strain>
    </source>
</reference>
<sequence length="188" mass="21948">MYRISLKEIIELIAIAKTEKDLKKSKCLETNEDYLSIEGETIMAYVNKLRGKVSNEDFTNLWGNPYLYYKPFQDYSTKITLSDRLVVLADSEDKQGNPICFYLYQPVTMTNEEFILSLSVKQRNDCYVIYKGMLQRFKIVNKTVVYKEVGEPEGVTLGAEEIESLRKRVSKLRKELYDLSEYIESITK</sequence>
<name>A0A1M6KPI8_9FIRM</name>
<protein>
    <submittedName>
        <fullName evidence="1">Uncharacterized protein</fullName>
    </submittedName>
</protein>
<dbReference type="EMBL" id="FRAC01000006">
    <property type="protein sequence ID" value="SHJ60879.1"/>
    <property type="molecule type" value="Genomic_DNA"/>
</dbReference>
<accession>A0A1M6KPI8</accession>
<evidence type="ECO:0000313" key="2">
    <source>
        <dbReference type="Proteomes" id="UP000184386"/>
    </source>
</evidence>
<keyword evidence="2" id="KW-1185">Reference proteome</keyword>
<evidence type="ECO:0000313" key="1">
    <source>
        <dbReference type="EMBL" id="SHJ60879.1"/>
    </source>
</evidence>
<dbReference type="AlphaFoldDB" id="A0A1M6KPI8"/>
<organism evidence="1 2">
    <name type="scientific">Anaerocolumna jejuensis DSM 15929</name>
    <dbReference type="NCBI Taxonomy" id="1121322"/>
    <lineage>
        <taxon>Bacteria</taxon>
        <taxon>Bacillati</taxon>
        <taxon>Bacillota</taxon>
        <taxon>Clostridia</taxon>
        <taxon>Lachnospirales</taxon>
        <taxon>Lachnospiraceae</taxon>
        <taxon>Anaerocolumna</taxon>
    </lineage>
</organism>
<gene>
    <name evidence="1" type="ORF">SAMN02745136_00532</name>
</gene>